<dbReference type="OrthoDB" id="8556393at2759"/>
<keyword evidence="5" id="KW-1185">Reference proteome</keyword>
<sequence length="219" mass="24383">MMEVESSYSDFISCDWTGRQNAVPDIQGDLEGVSVRKLARDMGKLALTGAEGQAEASAPDKEASIQPQSSDAPPHLEFDLVHRGWKRDLLSPPGRTLTLAQQPILSPMSQTSQARPRGPKRPLWPQLWESPLPTPTGSTSLPPSHRAQVHFRDTVATRCYLFSWHRDSDWALLTRASSPRRSIPLAGALARDHIPTTVPPLHPQPSESRHSYPFFKTHF</sequence>
<feature type="compositionally biased region" description="Low complexity" evidence="4">
    <location>
        <begin position="135"/>
        <end position="144"/>
    </location>
</feature>
<organism evidence="5 6">
    <name type="scientific">Carlito syrichta</name>
    <name type="common">Philippine tarsier</name>
    <name type="synonym">Tarsius syrichta</name>
    <dbReference type="NCBI Taxonomy" id="1868482"/>
    <lineage>
        <taxon>Eukaryota</taxon>
        <taxon>Metazoa</taxon>
        <taxon>Chordata</taxon>
        <taxon>Craniata</taxon>
        <taxon>Vertebrata</taxon>
        <taxon>Euteleostomi</taxon>
        <taxon>Mammalia</taxon>
        <taxon>Eutheria</taxon>
        <taxon>Euarchontoglires</taxon>
        <taxon>Primates</taxon>
        <taxon>Haplorrhini</taxon>
        <taxon>Tarsiiformes</taxon>
        <taxon>Tarsiidae</taxon>
        <taxon>Carlito</taxon>
    </lineage>
</organism>
<evidence type="ECO:0000256" key="4">
    <source>
        <dbReference type="SAM" id="MobiDB-lite"/>
    </source>
</evidence>
<comment type="function">
    <text evidence="1">Extremely potent competitive inhibitor of cAMP-dependent protein kinase activity, this protein interacts with the catalytic subunit of the enzyme after the cAMP-induced dissociation of its regulatory chains.</text>
</comment>
<dbReference type="STRING" id="1868482.ENSTSYP00000003261"/>
<evidence type="ECO:0000256" key="3">
    <source>
        <dbReference type="ARBA" id="ARBA00023013"/>
    </source>
</evidence>
<keyword evidence="3" id="KW-0649">Protein kinase inhibitor</keyword>
<evidence type="ECO:0000313" key="5">
    <source>
        <dbReference type="Proteomes" id="UP000189704"/>
    </source>
</evidence>
<dbReference type="PANTHER" id="PTHR15416">
    <property type="entry name" value="CAMP-DEPENDENT PROTEIN KINASE INHIBITOR/PKI"/>
    <property type="match status" value="1"/>
</dbReference>
<name>A0A1U7U3F9_CARSF</name>
<dbReference type="GO" id="GO:0004862">
    <property type="term" value="F:cAMP-dependent protein kinase inhibitor activity"/>
    <property type="evidence" value="ECO:0007669"/>
    <property type="project" value="InterPro"/>
</dbReference>
<evidence type="ECO:0000256" key="1">
    <source>
        <dbReference type="ARBA" id="ARBA00002844"/>
    </source>
</evidence>
<accession>A0A1U7U3F9</accession>
<dbReference type="GeneID" id="103263972"/>
<feature type="region of interest" description="Disordered" evidence="4">
    <location>
        <begin position="50"/>
        <end position="74"/>
    </location>
</feature>
<gene>
    <name evidence="6" type="primary">LOC103263972</name>
</gene>
<dbReference type="RefSeq" id="XP_008059827.1">
    <property type="nucleotide sequence ID" value="XM_008061636.2"/>
</dbReference>
<dbReference type="AlphaFoldDB" id="A0A1U7U3F9"/>
<protein>
    <submittedName>
        <fullName evidence="6">Uncharacterized protein LOC103263972</fullName>
    </submittedName>
</protein>
<evidence type="ECO:0000256" key="2">
    <source>
        <dbReference type="ARBA" id="ARBA00006393"/>
    </source>
</evidence>
<proteinExistence type="inferred from homology"/>
<dbReference type="KEGG" id="csyr:103263972"/>
<dbReference type="Pfam" id="PF02827">
    <property type="entry name" value="PKI"/>
    <property type="match status" value="1"/>
</dbReference>
<reference evidence="6" key="1">
    <citation type="submission" date="2025-08" db="UniProtKB">
        <authorList>
            <consortium name="RefSeq"/>
        </authorList>
    </citation>
    <scope>IDENTIFICATION</scope>
</reference>
<feature type="compositionally biased region" description="Polar residues" evidence="4">
    <location>
        <begin position="100"/>
        <end position="114"/>
    </location>
</feature>
<evidence type="ECO:0000313" key="6">
    <source>
        <dbReference type="RefSeq" id="XP_008059827.1"/>
    </source>
</evidence>
<dbReference type="InterPro" id="IPR004171">
    <property type="entry name" value="cAMP_dep_PKI"/>
</dbReference>
<feature type="region of interest" description="Disordered" evidence="4">
    <location>
        <begin position="100"/>
        <end position="145"/>
    </location>
</feature>
<dbReference type="Proteomes" id="UP000189704">
    <property type="component" value="Unplaced"/>
</dbReference>
<comment type="similarity">
    <text evidence="2">Belongs to the PKI family.</text>
</comment>